<reference evidence="5 6" key="1">
    <citation type="journal article" date="2019" name="Plant Biotechnol. J.">
        <title>The red bayberry genome and genetic basis of sex determination.</title>
        <authorList>
            <person name="Jia H.M."/>
            <person name="Jia H.J."/>
            <person name="Cai Q.L."/>
            <person name="Wang Y."/>
            <person name="Zhao H.B."/>
            <person name="Yang W.F."/>
            <person name="Wang G.Y."/>
            <person name="Li Y.H."/>
            <person name="Zhan D.L."/>
            <person name="Shen Y.T."/>
            <person name="Niu Q.F."/>
            <person name="Chang L."/>
            <person name="Qiu J."/>
            <person name="Zhao L."/>
            <person name="Xie H.B."/>
            <person name="Fu W.Y."/>
            <person name="Jin J."/>
            <person name="Li X.W."/>
            <person name="Jiao Y."/>
            <person name="Zhou C.C."/>
            <person name="Tu T."/>
            <person name="Chai C.Y."/>
            <person name="Gao J.L."/>
            <person name="Fan L.J."/>
            <person name="van de Weg E."/>
            <person name="Wang J.Y."/>
            <person name="Gao Z.S."/>
        </authorList>
    </citation>
    <scope>NUCLEOTIDE SEQUENCE [LARGE SCALE GENOMIC DNA]</scope>
    <source>
        <tissue evidence="5">Leaves</tissue>
    </source>
</reference>
<keyword evidence="6" id="KW-1185">Reference proteome</keyword>
<dbReference type="PANTHER" id="PTHR32054">
    <property type="entry name" value="HEAVY CHAIN, PUTATIVE, EXPRESSED-RELATED-RELATED"/>
    <property type="match status" value="1"/>
</dbReference>
<feature type="coiled-coil region" evidence="3">
    <location>
        <begin position="122"/>
        <end position="167"/>
    </location>
</feature>
<feature type="region of interest" description="Disordered" evidence="4">
    <location>
        <begin position="1"/>
        <end position="38"/>
    </location>
</feature>
<accession>A0A6A1VTV6</accession>
<sequence>MAEAAESATDQAIPGTPGIREIRSETKPESFSPGTVGAPSLGIRRFGLRAEIDTSPPFGSVKEAVTRFGGSGSWVPLYKLGVGDTYIKGLEKYHYQYISILLSMNLREWCFPKQSGIEPFDIKKVEEQAAELEKDLIVKELETLDVLEELGTTKKIVEDLKRQLQKEALKCLRGQDVHSDERMPTPAIKEMNKENNRNIFNNYEQMVGCSSLCPTSSPDLILMELKQAKLNLGKTMDDLGVIQNSVECLNKRMMKEKNLLEKTRAWLTSKFAGVSSLEEELKQIRVKPQVVDDKEAYGTFDTHPNFARDFKSMDGQDKRMAEAARSEVSHPMLVNEQTKAAEMRWVAAKKMEEAAKAAEAVALAEIKALSSNERSSDFVLPEPERITFSFENGSPLMSKASKLEGLPRKNGVDVKLQTDESDISRFTILKKLKEATEEVKHSKEALEEALSRIETANRKQMVAEEALWRWIPEHEHKGQAVYNSIKRNNFYPSEHCQVSPLNDLNKSNLVDADPKPVLRQTASLRDVLSRKQVLPQDYIEGNGTGDRTEGRRVALSQMLHALREDLAFSSKAEKDGNDHKQFSGQRKKFGLIHISFPLSKPSKKKMHPLNAT</sequence>
<comment type="similarity">
    <text evidence="1">Belongs to the WEB family.</text>
</comment>
<dbReference type="Pfam" id="PF05701">
    <property type="entry name" value="WEMBL"/>
    <property type="match status" value="1"/>
</dbReference>
<organism evidence="5 6">
    <name type="scientific">Morella rubra</name>
    <name type="common">Chinese bayberry</name>
    <dbReference type="NCBI Taxonomy" id="262757"/>
    <lineage>
        <taxon>Eukaryota</taxon>
        <taxon>Viridiplantae</taxon>
        <taxon>Streptophyta</taxon>
        <taxon>Embryophyta</taxon>
        <taxon>Tracheophyta</taxon>
        <taxon>Spermatophyta</taxon>
        <taxon>Magnoliopsida</taxon>
        <taxon>eudicotyledons</taxon>
        <taxon>Gunneridae</taxon>
        <taxon>Pentapetalae</taxon>
        <taxon>rosids</taxon>
        <taxon>fabids</taxon>
        <taxon>Fagales</taxon>
        <taxon>Myricaceae</taxon>
        <taxon>Morella</taxon>
    </lineage>
</organism>
<dbReference type="OrthoDB" id="649232at2759"/>
<feature type="coiled-coil region" evidence="3">
    <location>
        <begin position="429"/>
        <end position="466"/>
    </location>
</feature>
<dbReference type="EMBL" id="RXIC02000023">
    <property type="protein sequence ID" value="KAB1214090.1"/>
    <property type="molecule type" value="Genomic_DNA"/>
</dbReference>
<dbReference type="AlphaFoldDB" id="A0A6A1VTV6"/>
<name>A0A6A1VTV6_9ROSI</name>
<evidence type="ECO:0000256" key="3">
    <source>
        <dbReference type="SAM" id="Coils"/>
    </source>
</evidence>
<dbReference type="GO" id="GO:0005829">
    <property type="term" value="C:cytosol"/>
    <property type="evidence" value="ECO:0007669"/>
    <property type="project" value="TreeGrafter"/>
</dbReference>
<gene>
    <name evidence="5" type="ORF">CJ030_MR5G017353</name>
</gene>
<dbReference type="GO" id="GO:0009904">
    <property type="term" value="P:chloroplast accumulation movement"/>
    <property type="evidence" value="ECO:0007669"/>
    <property type="project" value="TreeGrafter"/>
</dbReference>
<proteinExistence type="inferred from homology"/>
<evidence type="ECO:0000256" key="4">
    <source>
        <dbReference type="SAM" id="MobiDB-lite"/>
    </source>
</evidence>
<evidence type="ECO:0000313" key="5">
    <source>
        <dbReference type="EMBL" id="KAB1214090.1"/>
    </source>
</evidence>
<dbReference type="Proteomes" id="UP000516437">
    <property type="component" value="Chromosome 5"/>
</dbReference>
<keyword evidence="2 3" id="KW-0175">Coiled coil</keyword>
<evidence type="ECO:0008006" key="7">
    <source>
        <dbReference type="Google" id="ProtNLM"/>
    </source>
</evidence>
<comment type="caution">
    <text evidence="5">The sequence shown here is derived from an EMBL/GenBank/DDBJ whole genome shotgun (WGS) entry which is preliminary data.</text>
</comment>
<evidence type="ECO:0000256" key="1">
    <source>
        <dbReference type="ARBA" id="ARBA00005485"/>
    </source>
</evidence>
<evidence type="ECO:0000256" key="2">
    <source>
        <dbReference type="ARBA" id="ARBA00023054"/>
    </source>
</evidence>
<dbReference type="PANTHER" id="PTHR32054:SF48">
    <property type="entry name" value="WEB FAMILY PROTEIN"/>
    <property type="match status" value="1"/>
</dbReference>
<protein>
    <recommendedName>
        <fullName evidence="7">WEB family protein</fullName>
    </recommendedName>
</protein>
<evidence type="ECO:0000313" key="6">
    <source>
        <dbReference type="Proteomes" id="UP000516437"/>
    </source>
</evidence>
<dbReference type="InterPro" id="IPR008545">
    <property type="entry name" value="Web"/>
</dbReference>
<dbReference type="GO" id="GO:0009903">
    <property type="term" value="P:chloroplast avoidance movement"/>
    <property type="evidence" value="ECO:0007669"/>
    <property type="project" value="TreeGrafter"/>
</dbReference>